<evidence type="ECO:0000256" key="3">
    <source>
        <dbReference type="ARBA" id="ARBA00022448"/>
    </source>
</evidence>
<dbReference type="PANTHER" id="PTHR46494:SF1">
    <property type="entry name" value="CORA FAMILY METAL ION TRANSPORTER (EUROFUNG)"/>
    <property type="match status" value="1"/>
</dbReference>
<dbReference type="CDD" id="cd12828">
    <property type="entry name" value="TmCorA-like_1"/>
    <property type="match status" value="1"/>
</dbReference>
<evidence type="ECO:0000256" key="2">
    <source>
        <dbReference type="ARBA" id="ARBA00009765"/>
    </source>
</evidence>
<dbReference type="AlphaFoldDB" id="A0A271J4K1"/>
<name>A0A271J4K1_9BACT</name>
<protein>
    <recommendedName>
        <fullName evidence="8">Magnesium transport protein CorA</fullName>
    </recommendedName>
</protein>
<dbReference type="GO" id="GO:0050897">
    <property type="term" value="F:cobalt ion binding"/>
    <property type="evidence" value="ECO:0007669"/>
    <property type="project" value="TreeGrafter"/>
</dbReference>
<evidence type="ECO:0000256" key="7">
    <source>
        <dbReference type="ARBA" id="ARBA00023136"/>
    </source>
</evidence>
<keyword evidence="11" id="KW-1185">Reference proteome</keyword>
<comment type="subcellular location">
    <subcellularLocation>
        <location evidence="1">Cell membrane</location>
        <topology evidence="1">Multi-pass membrane protein</topology>
    </subcellularLocation>
    <subcellularLocation>
        <location evidence="8">Membrane</location>
        <topology evidence="8">Multi-pass membrane protein</topology>
    </subcellularLocation>
</comment>
<evidence type="ECO:0000256" key="8">
    <source>
        <dbReference type="RuleBase" id="RU362010"/>
    </source>
</evidence>
<evidence type="ECO:0000256" key="6">
    <source>
        <dbReference type="ARBA" id="ARBA00022989"/>
    </source>
</evidence>
<comment type="caution">
    <text evidence="10">The sequence shown here is derived from an EMBL/GenBank/DDBJ whole genome shotgun (WGS) entry which is preliminary data.</text>
</comment>
<evidence type="ECO:0000313" key="10">
    <source>
        <dbReference type="EMBL" id="PAP77984.1"/>
    </source>
</evidence>
<dbReference type="Gene3D" id="1.20.58.340">
    <property type="entry name" value="Magnesium transport protein CorA, transmembrane region"/>
    <property type="match status" value="2"/>
</dbReference>
<feature type="transmembrane region" description="Helical" evidence="8">
    <location>
        <begin position="346"/>
        <end position="366"/>
    </location>
</feature>
<keyword evidence="5 8" id="KW-0812">Transmembrane</keyword>
<gene>
    <name evidence="8" type="primary">corA</name>
    <name evidence="10" type="ORF">BSZ37_16825</name>
</gene>
<proteinExistence type="inferred from homology"/>
<dbReference type="Gene3D" id="3.30.460.20">
    <property type="entry name" value="CorA soluble domain-like"/>
    <property type="match status" value="1"/>
</dbReference>
<comment type="similarity">
    <text evidence="2 8">Belongs to the CorA metal ion transporter (MIT) (TC 1.A.35) family.</text>
</comment>
<dbReference type="FunFam" id="1.20.58.340:FF:000012">
    <property type="entry name" value="Magnesium transport protein CorA"/>
    <property type="match status" value="1"/>
</dbReference>
<dbReference type="InterPro" id="IPR045863">
    <property type="entry name" value="CorA_TM1_TM2"/>
</dbReference>
<dbReference type="Pfam" id="PF01544">
    <property type="entry name" value="CorA"/>
    <property type="match status" value="1"/>
</dbReference>
<dbReference type="GO" id="GO:0015087">
    <property type="term" value="F:cobalt ion transmembrane transporter activity"/>
    <property type="evidence" value="ECO:0007669"/>
    <property type="project" value="UniProtKB-UniRule"/>
</dbReference>
<dbReference type="OrthoDB" id="9803416at2"/>
<feature type="region of interest" description="Disordered" evidence="9">
    <location>
        <begin position="1"/>
        <end position="32"/>
    </location>
</feature>
<keyword evidence="3 8" id="KW-0813">Transport</keyword>
<dbReference type="InterPro" id="IPR002523">
    <property type="entry name" value="MgTranspt_CorA/ZnTranspt_ZntB"/>
</dbReference>
<evidence type="ECO:0000256" key="5">
    <source>
        <dbReference type="ARBA" id="ARBA00022692"/>
    </source>
</evidence>
<dbReference type="GO" id="GO:0005886">
    <property type="term" value="C:plasma membrane"/>
    <property type="evidence" value="ECO:0007669"/>
    <property type="project" value="UniProtKB-SubCell"/>
</dbReference>
<dbReference type="GO" id="GO:0015095">
    <property type="term" value="F:magnesium ion transmembrane transporter activity"/>
    <property type="evidence" value="ECO:0007669"/>
    <property type="project" value="UniProtKB-UniRule"/>
</dbReference>
<reference evidence="10 11" key="1">
    <citation type="submission" date="2016-11" db="EMBL/GenBank/DDBJ databases">
        <title>Study of marine rhodopsin-containing bacteria.</title>
        <authorList>
            <person name="Yoshizawa S."/>
            <person name="Kumagai Y."/>
            <person name="Kogure K."/>
        </authorList>
    </citation>
    <scope>NUCLEOTIDE SEQUENCE [LARGE SCALE GENOMIC DNA]</scope>
    <source>
        <strain evidence="10 11">SAORIC-28</strain>
    </source>
</reference>
<accession>A0A271J4K1</accession>
<keyword evidence="6 8" id="KW-1133">Transmembrane helix</keyword>
<dbReference type="PANTHER" id="PTHR46494">
    <property type="entry name" value="CORA FAMILY METAL ION TRANSPORTER (EUROFUNG)"/>
    <property type="match status" value="1"/>
</dbReference>
<dbReference type="EMBL" id="MQWD01000001">
    <property type="protein sequence ID" value="PAP77984.1"/>
    <property type="molecule type" value="Genomic_DNA"/>
</dbReference>
<dbReference type="NCBIfam" id="TIGR00383">
    <property type="entry name" value="corA"/>
    <property type="match status" value="1"/>
</dbReference>
<dbReference type="Proteomes" id="UP000216339">
    <property type="component" value="Unassembled WGS sequence"/>
</dbReference>
<organism evidence="10 11">
    <name type="scientific">Rubrivirga marina</name>
    <dbReference type="NCBI Taxonomy" id="1196024"/>
    <lineage>
        <taxon>Bacteria</taxon>
        <taxon>Pseudomonadati</taxon>
        <taxon>Rhodothermota</taxon>
        <taxon>Rhodothermia</taxon>
        <taxon>Rhodothermales</taxon>
        <taxon>Rubricoccaceae</taxon>
        <taxon>Rubrivirga</taxon>
    </lineage>
</organism>
<evidence type="ECO:0000256" key="4">
    <source>
        <dbReference type="ARBA" id="ARBA00022475"/>
    </source>
</evidence>
<evidence type="ECO:0000313" key="11">
    <source>
        <dbReference type="Proteomes" id="UP000216339"/>
    </source>
</evidence>
<dbReference type="SUPFAM" id="SSF143865">
    <property type="entry name" value="CorA soluble domain-like"/>
    <property type="match status" value="1"/>
</dbReference>
<dbReference type="InterPro" id="IPR045861">
    <property type="entry name" value="CorA_cytoplasmic_dom"/>
</dbReference>
<feature type="compositionally biased region" description="Basic residues" evidence="9">
    <location>
        <begin position="9"/>
        <end position="23"/>
    </location>
</feature>
<keyword evidence="8" id="KW-0406">Ion transport</keyword>
<feature type="transmembrane region" description="Helical" evidence="8">
    <location>
        <begin position="308"/>
        <end position="326"/>
    </location>
</feature>
<dbReference type="SUPFAM" id="SSF144083">
    <property type="entry name" value="Magnesium transport protein CorA, transmembrane region"/>
    <property type="match status" value="1"/>
</dbReference>
<keyword evidence="4 8" id="KW-1003">Cell membrane</keyword>
<keyword evidence="8" id="KW-0460">Magnesium</keyword>
<dbReference type="GO" id="GO:0000287">
    <property type="term" value="F:magnesium ion binding"/>
    <property type="evidence" value="ECO:0007669"/>
    <property type="project" value="TreeGrafter"/>
</dbReference>
<sequence>MRLPTGPRSLRKAQRRLRPRKKAPGAAPGMLVYEGDEGAGPVQIHVIDYDADRLEEGPATVDACDRYRDARTVSWIDVDGVHDVALVERLGASFGLHPLTLEDIVSPDQRPKLEEYPGYVYVVLQMMHYDHDARRIEAEQVSLVVGEGFVLSFQESKEGDVFEPVRQRLREGRGVIRKHGADFLTYALIDVVVDHYMEILEGLGEHIEDVEDDLTARPNADRLRDITGLRRQVIALRRSIWPLRDVVAALERADHPFVTDAIDPYLRDVYDHTVRTIELIESAREILASLVELHLSAVSNRLTEVMKVLTIISVFFLPLTFIAGVYGMNFNPEASPLNMPELNWFYGYPFAWGLMLAVALVMFGVFRRKGWL</sequence>
<comment type="function">
    <text evidence="8">Mediates influx of magnesium ions.</text>
</comment>
<evidence type="ECO:0000256" key="9">
    <source>
        <dbReference type="SAM" id="MobiDB-lite"/>
    </source>
</evidence>
<keyword evidence="7 8" id="KW-0472">Membrane</keyword>
<evidence type="ECO:0000256" key="1">
    <source>
        <dbReference type="ARBA" id="ARBA00004651"/>
    </source>
</evidence>
<dbReference type="InterPro" id="IPR004488">
    <property type="entry name" value="Mg/Co-transport_prot_CorA"/>
</dbReference>